<dbReference type="PROSITE" id="PS50042">
    <property type="entry name" value="CNMP_BINDING_3"/>
    <property type="match status" value="1"/>
</dbReference>
<organism evidence="2 3">
    <name type="scientific">Parabacteroides goldsteinii DSM 19448 = WAL 12034</name>
    <dbReference type="NCBI Taxonomy" id="927665"/>
    <lineage>
        <taxon>Bacteria</taxon>
        <taxon>Pseudomonadati</taxon>
        <taxon>Bacteroidota</taxon>
        <taxon>Bacteroidia</taxon>
        <taxon>Bacteroidales</taxon>
        <taxon>Tannerellaceae</taxon>
        <taxon>Parabacteroides</taxon>
    </lineage>
</organism>
<dbReference type="AlphaFoldDB" id="A0A0F5J8D4"/>
<dbReference type="CDD" id="cd00038">
    <property type="entry name" value="CAP_ED"/>
    <property type="match status" value="1"/>
</dbReference>
<dbReference type="PATRIC" id="fig|927665.4.peg.3300"/>
<dbReference type="RefSeq" id="WP_007653179.1">
    <property type="nucleotide sequence ID" value="NZ_KQ033913.1"/>
</dbReference>
<feature type="domain" description="Cyclic nucleotide-binding" evidence="1">
    <location>
        <begin position="10"/>
        <end position="77"/>
    </location>
</feature>
<comment type="caution">
    <text evidence="2">The sequence shown here is derived from an EMBL/GenBank/DDBJ whole genome shotgun (WGS) entry which is preliminary data.</text>
</comment>
<accession>A0A0F5J8D4</accession>
<sequence length="184" mass="22029">MDKFIEQQRLIYPMSDEAIRLLIDEMDEVSFPKGDLLIREGDRDPFVWFVRKGLIRSYVERETKDITLWFASDGEMINFVYRDIAAYNIEMVEDSDLLRIPARRLEELFEQSHDIAVWGLKLLDYYLREYENYFINDSWSDAREQYEALLRSNPELFQRVPLKHIASYLQITPQSLSRIRSSSK</sequence>
<dbReference type="STRING" id="927665.HMPREF1535_03212"/>
<proteinExistence type="predicted"/>
<dbReference type="Pfam" id="PF00027">
    <property type="entry name" value="cNMP_binding"/>
    <property type="match status" value="1"/>
</dbReference>
<evidence type="ECO:0000313" key="2">
    <source>
        <dbReference type="EMBL" id="KKB53667.1"/>
    </source>
</evidence>
<name>A0A0F5J8D4_9BACT</name>
<dbReference type="SMART" id="SM00100">
    <property type="entry name" value="cNMP"/>
    <property type="match status" value="1"/>
</dbReference>
<dbReference type="GeneID" id="69979744"/>
<protein>
    <recommendedName>
        <fullName evidence="1">Cyclic nucleotide-binding domain-containing protein</fullName>
    </recommendedName>
</protein>
<dbReference type="HOGENOM" id="CLU_075053_9_3_10"/>
<dbReference type="Gene3D" id="2.60.120.10">
    <property type="entry name" value="Jelly Rolls"/>
    <property type="match status" value="1"/>
</dbReference>
<reference evidence="2 3" key="1">
    <citation type="submission" date="2013-04" db="EMBL/GenBank/DDBJ databases">
        <title>The Genome Sequence of Parabacteroides goldsteinii DSM 19448.</title>
        <authorList>
            <consortium name="The Broad Institute Genomics Platform"/>
            <person name="Earl A."/>
            <person name="Ward D."/>
            <person name="Feldgarden M."/>
            <person name="Gevers D."/>
            <person name="Martens E."/>
            <person name="Sakamoto M."/>
            <person name="Benno Y."/>
            <person name="Song Y."/>
            <person name="Liu C."/>
            <person name="Lee J."/>
            <person name="Bolanos M."/>
            <person name="Vaisanen M.L."/>
            <person name="Finegold S.M."/>
            <person name="Walker B."/>
            <person name="Young S."/>
            <person name="Zeng Q."/>
            <person name="Gargeya S."/>
            <person name="Fitzgerald M."/>
            <person name="Haas B."/>
            <person name="Abouelleil A."/>
            <person name="Allen A.W."/>
            <person name="Alvarado L."/>
            <person name="Arachchi H.M."/>
            <person name="Berlin A.M."/>
            <person name="Chapman S.B."/>
            <person name="Gainer-Dewar J."/>
            <person name="Goldberg J."/>
            <person name="Griggs A."/>
            <person name="Gujja S."/>
            <person name="Hansen M."/>
            <person name="Howarth C."/>
            <person name="Imamovic A."/>
            <person name="Ireland A."/>
            <person name="Larimer J."/>
            <person name="McCowan C."/>
            <person name="Murphy C."/>
            <person name="Pearson M."/>
            <person name="Poon T.W."/>
            <person name="Priest M."/>
            <person name="Roberts A."/>
            <person name="Saif S."/>
            <person name="Shea T."/>
            <person name="Sisk P."/>
            <person name="Sykes S."/>
            <person name="Wortman J."/>
            <person name="Nusbaum C."/>
            <person name="Birren B."/>
        </authorList>
    </citation>
    <scope>NUCLEOTIDE SEQUENCE [LARGE SCALE GENOMIC DNA]</scope>
    <source>
        <strain evidence="2 3">DSM 19448</strain>
    </source>
</reference>
<evidence type="ECO:0000313" key="3">
    <source>
        <dbReference type="Proteomes" id="UP000033047"/>
    </source>
</evidence>
<dbReference type="InterPro" id="IPR014710">
    <property type="entry name" value="RmlC-like_jellyroll"/>
</dbReference>
<dbReference type="SUPFAM" id="SSF51206">
    <property type="entry name" value="cAMP-binding domain-like"/>
    <property type="match status" value="1"/>
</dbReference>
<dbReference type="InterPro" id="IPR018490">
    <property type="entry name" value="cNMP-bd_dom_sf"/>
</dbReference>
<evidence type="ECO:0000259" key="1">
    <source>
        <dbReference type="PROSITE" id="PS50042"/>
    </source>
</evidence>
<dbReference type="EMBL" id="AQHV01000014">
    <property type="protein sequence ID" value="KKB53667.1"/>
    <property type="molecule type" value="Genomic_DNA"/>
</dbReference>
<dbReference type="Proteomes" id="UP000033047">
    <property type="component" value="Unassembled WGS sequence"/>
</dbReference>
<gene>
    <name evidence="2" type="ORF">HMPREF1535_03212</name>
</gene>
<dbReference type="InterPro" id="IPR000595">
    <property type="entry name" value="cNMP-bd_dom"/>
</dbReference>